<dbReference type="Proteomes" id="UP001183615">
    <property type="component" value="Unassembled WGS sequence"/>
</dbReference>
<comment type="subcellular location">
    <subcellularLocation>
        <location evidence="7">Cell membrane</location>
        <topology evidence="7">Single-pass membrane protein</topology>
    </subcellularLocation>
</comment>
<dbReference type="HAMAP" id="MF_02065">
    <property type="entry name" value="MltG"/>
    <property type="match status" value="1"/>
</dbReference>
<dbReference type="Gene3D" id="3.30.1490.480">
    <property type="entry name" value="Endolytic murein transglycosylase"/>
    <property type="match status" value="1"/>
</dbReference>
<evidence type="ECO:0000313" key="10">
    <source>
        <dbReference type="Proteomes" id="UP001183615"/>
    </source>
</evidence>
<keyword evidence="4 7" id="KW-0472">Membrane</keyword>
<protein>
    <recommendedName>
        <fullName evidence="7">Endolytic murein transglycosylase</fullName>
        <ecNumber evidence="7">4.2.2.29</ecNumber>
    </recommendedName>
    <alternativeName>
        <fullName evidence="7">Peptidoglycan lytic transglycosylase</fullName>
    </alternativeName>
    <alternativeName>
        <fullName evidence="7">Peptidoglycan polymerization terminase</fullName>
    </alternativeName>
</protein>
<evidence type="ECO:0000313" key="9">
    <source>
        <dbReference type="EMBL" id="MDT0442785.1"/>
    </source>
</evidence>
<feature type="compositionally biased region" description="Low complexity" evidence="8">
    <location>
        <begin position="190"/>
        <end position="220"/>
    </location>
</feature>
<comment type="function">
    <text evidence="7">Functions as a peptidoglycan terminase that cleaves nascent peptidoglycan strands endolytically to terminate their elongation.</text>
</comment>
<evidence type="ECO:0000256" key="5">
    <source>
        <dbReference type="ARBA" id="ARBA00023239"/>
    </source>
</evidence>
<sequence length="589" mass="64846">MTDYGRNPGSEPWYPDDPHHADRNWSDGQEGAGSQPAQQGSWEQQYDAQQQAYYPPQQYADQGGWDTTGGHYAQGAYPAAGHQGADYGTGEYQGGYGAGHQYPEQQQYPGQQYTEQQQYGVQQQYGDQQYPEQQYAQHPGLDPHPQSPRHGEYAGHDQYQHHQQHDAMAQQGGQAPYGQQQQRQDRMQAPDEAPPAGRGRQPGPDPDTGWDPGPDQGELDFFGRDEDEDDGSPEDSGRRSGRRGDRPKKRRGRGCMVAALLVVGGVGGAGYFGYQFYQDRFAPAPDYAGEGTGEVQVTIPDGATVSDMANLLREADVVRSHDAFVEAAGADGQLIQAGVYVLREQMSAESAVELLLDPAAISALIIPEGRRATQIYAMIDEYLGLAEGTTAEAAENADLGLPDWAEGDPEGFLFPARYDVGADTAPEEVLRAMVDRAEAEFSEVDLESQAAEIGFTPREVLIIASLIEAEGQSDEEFVRVSRVIHNRLDDNTRLEFDSTINYAMGRSELQTTIEDTEYDSPYNTYVEFGLPPGPIDNPGHEAIEAALNPADGPWLYFVTVREGDTRFTDDYQEHLRNVEDFNAAQQEGE</sequence>
<keyword evidence="3 7" id="KW-1133">Transmembrane helix</keyword>
<keyword evidence="2 7" id="KW-0812">Transmembrane</keyword>
<comment type="catalytic activity">
    <reaction evidence="7">
        <text>a peptidoglycan chain = a peptidoglycan chain with N-acetyl-1,6-anhydromuramyl-[peptide] at the reducing end + a peptidoglycan chain with N-acetylglucosamine at the non-reducing end.</text>
        <dbReference type="EC" id="4.2.2.29"/>
    </reaction>
</comment>
<evidence type="ECO:0000256" key="2">
    <source>
        <dbReference type="ARBA" id="ARBA00022692"/>
    </source>
</evidence>
<comment type="similarity">
    <text evidence="7">Belongs to the transglycosylase MltG family.</text>
</comment>
<feature type="compositionally biased region" description="Basic and acidic residues" evidence="8">
    <location>
        <begin position="235"/>
        <end position="244"/>
    </location>
</feature>
<keyword evidence="6 7" id="KW-0961">Cell wall biogenesis/degradation</keyword>
<evidence type="ECO:0000256" key="1">
    <source>
        <dbReference type="ARBA" id="ARBA00022475"/>
    </source>
</evidence>
<feature type="compositionally biased region" description="Low complexity" evidence="8">
    <location>
        <begin position="44"/>
        <end position="62"/>
    </location>
</feature>
<dbReference type="InterPro" id="IPR003770">
    <property type="entry name" value="MLTG-like"/>
</dbReference>
<evidence type="ECO:0000256" key="4">
    <source>
        <dbReference type="ARBA" id="ARBA00023136"/>
    </source>
</evidence>
<evidence type="ECO:0000256" key="7">
    <source>
        <dbReference type="HAMAP-Rule" id="MF_02065"/>
    </source>
</evidence>
<dbReference type="Pfam" id="PF02618">
    <property type="entry name" value="YceG"/>
    <property type="match status" value="1"/>
</dbReference>
<dbReference type="PANTHER" id="PTHR30518:SF2">
    <property type="entry name" value="ENDOLYTIC MUREIN TRANSGLYCOSYLASE"/>
    <property type="match status" value="1"/>
</dbReference>
<gene>
    <name evidence="7 9" type="primary">mltG</name>
    <name evidence="9" type="ORF">RM779_09255</name>
</gene>
<proteinExistence type="inferred from homology"/>
<keyword evidence="10" id="KW-1185">Reference proteome</keyword>
<evidence type="ECO:0000256" key="6">
    <source>
        <dbReference type="ARBA" id="ARBA00023316"/>
    </source>
</evidence>
<dbReference type="EC" id="4.2.2.29" evidence="7"/>
<dbReference type="NCBIfam" id="TIGR00247">
    <property type="entry name" value="endolytic transglycosylase MltG"/>
    <property type="match status" value="1"/>
</dbReference>
<feature type="compositionally biased region" description="Low complexity" evidence="8">
    <location>
        <begin position="166"/>
        <end position="182"/>
    </location>
</feature>
<accession>A0ABU2S599</accession>
<dbReference type="EMBL" id="JAVREV010000004">
    <property type="protein sequence ID" value="MDT0442785.1"/>
    <property type="molecule type" value="Genomic_DNA"/>
</dbReference>
<feature type="transmembrane region" description="Helical" evidence="7">
    <location>
        <begin position="255"/>
        <end position="274"/>
    </location>
</feature>
<feature type="compositionally biased region" description="Low complexity" evidence="8">
    <location>
        <begin position="99"/>
        <end position="135"/>
    </location>
</feature>
<organism evidence="9 10">
    <name type="scientific">Streptomyces johnsoniae</name>
    <dbReference type="NCBI Taxonomy" id="3075532"/>
    <lineage>
        <taxon>Bacteria</taxon>
        <taxon>Bacillati</taxon>
        <taxon>Actinomycetota</taxon>
        <taxon>Actinomycetes</taxon>
        <taxon>Kitasatosporales</taxon>
        <taxon>Streptomycetaceae</taxon>
        <taxon>Streptomyces</taxon>
    </lineage>
</organism>
<feature type="compositionally biased region" description="Basic and acidic residues" evidence="8">
    <location>
        <begin position="16"/>
        <end position="25"/>
    </location>
</feature>
<feature type="region of interest" description="Disordered" evidence="8">
    <location>
        <begin position="1"/>
        <end position="251"/>
    </location>
</feature>
<keyword evidence="1 7" id="KW-1003">Cell membrane</keyword>
<dbReference type="CDD" id="cd08010">
    <property type="entry name" value="MltG_like"/>
    <property type="match status" value="1"/>
</dbReference>
<evidence type="ECO:0000256" key="8">
    <source>
        <dbReference type="SAM" id="MobiDB-lite"/>
    </source>
</evidence>
<dbReference type="PANTHER" id="PTHR30518">
    <property type="entry name" value="ENDOLYTIC MUREIN TRANSGLYCOSYLASE"/>
    <property type="match status" value="1"/>
</dbReference>
<feature type="compositionally biased region" description="Basic and acidic residues" evidence="8">
    <location>
        <begin position="149"/>
        <end position="165"/>
    </location>
</feature>
<dbReference type="RefSeq" id="WP_311617186.1">
    <property type="nucleotide sequence ID" value="NZ_JAVREV010000004.1"/>
</dbReference>
<name>A0ABU2S599_9ACTN</name>
<comment type="caution">
    <text evidence="9">The sequence shown here is derived from an EMBL/GenBank/DDBJ whole genome shotgun (WGS) entry which is preliminary data.</text>
</comment>
<evidence type="ECO:0000256" key="3">
    <source>
        <dbReference type="ARBA" id="ARBA00022989"/>
    </source>
</evidence>
<reference evidence="10" key="1">
    <citation type="submission" date="2023-07" db="EMBL/GenBank/DDBJ databases">
        <title>30 novel species of actinomycetes from the DSMZ collection.</title>
        <authorList>
            <person name="Nouioui I."/>
        </authorList>
    </citation>
    <scope>NUCLEOTIDE SEQUENCE [LARGE SCALE GENOMIC DNA]</scope>
    <source>
        <strain evidence="10">DSM 41886</strain>
    </source>
</reference>
<keyword evidence="5 7" id="KW-0456">Lyase</keyword>
<feature type="site" description="Important for catalytic activity" evidence="7">
    <location>
        <position position="470"/>
    </location>
</feature>